<accession>B8D1Z6</accession>
<dbReference type="SUPFAM" id="SSF101478">
    <property type="entry name" value="ADP-ribosylglycohydrolase"/>
    <property type="match status" value="1"/>
</dbReference>
<feature type="binding site" evidence="1">
    <location>
        <position position="60"/>
    </location>
    <ligand>
        <name>Mg(2+)</name>
        <dbReference type="ChEBI" id="CHEBI:18420"/>
        <label>1</label>
    </ligand>
</feature>
<feature type="binding site" evidence="1">
    <location>
        <position position="272"/>
    </location>
    <ligand>
        <name>Mg(2+)</name>
        <dbReference type="ChEBI" id="CHEBI:18420"/>
        <label>1</label>
    </ligand>
</feature>
<dbReference type="eggNOG" id="COG1397">
    <property type="taxonomic scope" value="Bacteria"/>
</dbReference>
<keyword evidence="1" id="KW-0479">Metal-binding</keyword>
<dbReference type="PANTHER" id="PTHR16222">
    <property type="entry name" value="ADP-RIBOSYLGLYCOHYDROLASE"/>
    <property type="match status" value="1"/>
</dbReference>
<dbReference type="Gene3D" id="1.10.4080.10">
    <property type="entry name" value="ADP-ribosylation/Crystallin J1"/>
    <property type="match status" value="1"/>
</dbReference>
<dbReference type="RefSeq" id="WP_012635411.1">
    <property type="nucleotide sequence ID" value="NC_011899.1"/>
</dbReference>
<dbReference type="HOGENOM" id="CLU_024566_0_0_9"/>
<dbReference type="EMBL" id="CP001098">
    <property type="protein sequence ID" value="ACL69223.1"/>
    <property type="molecule type" value="Genomic_DNA"/>
</dbReference>
<evidence type="ECO:0000256" key="1">
    <source>
        <dbReference type="PIRSR" id="PIRSR605502-1"/>
    </source>
</evidence>
<name>B8D1Z6_HALOH</name>
<feature type="binding site" evidence="1">
    <location>
        <position position="59"/>
    </location>
    <ligand>
        <name>Mg(2+)</name>
        <dbReference type="ChEBI" id="CHEBI:18420"/>
        <label>1</label>
    </ligand>
</feature>
<gene>
    <name evidence="2" type="ordered locus">Hore_04650</name>
</gene>
<keyword evidence="1" id="KW-0460">Magnesium</keyword>
<dbReference type="AlphaFoldDB" id="B8D1Z6"/>
<evidence type="ECO:0000313" key="2">
    <source>
        <dbReference type="EMBL" id="ACL69223.1"/>
    </source>
</evidence>
<dbReference type="PANTHER" id="PTHR16222:SF12">
    <property type="entry name" value="ADP-RIBOSYLGLYCOHYDROLASE-RELATED"/>
    <property type="match status" value="1"/>
</dbReference>
<feature type="binding site" evidence="1">
    <location>
        <position position="270"/>
    </location>
    <ligand>
        <name>Mg(2+)</name>
        <dbReference type="ChEBI" id="CHEBI:18420"/>
        <label>1</label>
    </ligand>
</feature>
<evidence type="ECO:0000313" key="3">
    <source>
        <dbReference type="Proteomes" id="UP000000719"/>
    </source>
</evidence>
<reference evidence="2 3" key="1">
    <citation type="journal article" date="2009" name="PLoS ONE">
        <title>Genome analysis of the anaerobic thermohalophilic bacterium Halothermothrix orenii.</title>
        <authorList>
            <person name="Mavromatis K."/>
            <person name="Ivanova N."/>
            <person name="Anderson I."/>
            <person name="Lykidis A."/>
            <person name="Hooper S.D."/>
            <person name="Sun H."/>
            <person name="Kunin V."/>
            <person name="Lapidus A."/>
            <person name="Hugenholtz P."/>
            <person name="Patel B."/>
            <person name="Kyrpides N.C."/>
        </authorList>
    </citation>
    <scope>NUCLEOTIDE SEQUENCE [LARGE SCALE GENOMIC DNA]</scope>
    <source>
        <strain evidence="3">H 168 / OCM 544 / DSM 9562</strain>
    </source>
</reference>
<dbReference type="InterPro" id="IPR050792">
    <property type="entry name" value="ADP-ribosylglycohydrolase"/>
</dbReference>
<feature type="binding site" evidence="1">
    <location>
        <position position="58"/>
    </location>
    <ligand>
        <name>Mg(2+)</name>
        <dbReference type="ChEBI" id="CHEBI:18420"/>
        <label>1</label>
    </ligand>
</feature>
<dbReference type="GO" id="GO:0046872">
    <property type="term" value="F:metal ion binding"/>
    <property type="evidence" value="ECO:0007669"/>
    <property type="project" value="UniProtKB-KW"/>
</dbReference>
<dbReference type="InterPro" id="IPR005502">
    <property type="entry name" value="Ribosyl_crysJ1"/>
</dbReference>
<proteinExistence type="predicted"/>
<feature type="binding site" evidence="1">
    <location>
        <position position="273"/>
    </location>
    <ligand>
        <name>Mg(2+)</name>
        <dbReference type="ChEBI" id="CHEBI:18420"/>
        <label>1</label>
    </ligand>
</feature>
<dbReference type="OrthoDB" id="9761704at2"/>
<dbReference type="Proteomes" id="UP000000719">
    <property type="component" value="Chromosome"/>
</dbReference>
<protein>
    <submittedName>
        <fullName evidence="2">ADP-ribosylation/Crystallin J1</fullName>
    </submittedName>
</protein>
<comment type="cofactor">
    <cofactor evidence="1">
        <name>Mg(2+)</name>
        <dbReference type="ChEBI" id="CHEBI:18420"/>
    </cofactor>
    <text evidence="1">Binds 2 magnesium ions per subunit.</text>
</comment>
<sequence>MFNINEFKKDDDLKFDRALGAMIGLAIGDSFGDASRTEKNHKRFGITMDFDEGASWSTDDTEFALLTAHTLIEVQGNLTIESVKESWQKYVIPQDELYRGGSSEIEAAVNIKRGINPPESGRFNAYNISDGAAMRVTPIGIVCAGDPEKAARMAEVDACISHWRDGIWGAQAVAAAIAMAMVGASVDEIISAAYKVIPEDSWFKYAFKKALRIVESSNSIEEAWTPLHTELWSTYKAAVPEAISQAFALFKLSEGDFRKGVIYAGNFGRDADTIGAIVGALNGALNGAEEIPERWKEKTRYPTGTCLAFTEGMDVVKISKKLAELI</sequence>
<organism evidence="2 3">
    <name type="scientific">Halothermothrix orenii (strain H 168 / OCM 544 / DSM 9562)</name>
    <dbReference type="NCBI Taxonomy" id="373903"/>
    <lineage>
        <taxon>Bacteria</taxon>
        <taxon>Bacillati</taxon>
        <taxon>Bacillota</taxon>
        <taxon>Clostridia</taxon>
        <taxon>Halanaerobiales</taxon>
        <taxon>Halothermotrichaceae</taxon>
        <taxon>Halothermothrix</taxon>
    </lineage>
</organism>
<dbReference type="STRING" id="373903.Hore_04650"/>
<dbReference type="InterPro" id="IPR036705">
    <property type="entry name" value="Ribosyl_crysJ1_sf"/>
</dbReference>
<keyword evidence="3" id="KW-1185">Reference proteome</keyword>
<dbReference type="Pfam" id="PF03747">
    <property type="entry name" value="ADP_ribosyl_GH"/>
    <property type="match status" value="1"/>
</dbReference>
<dbReference type="KEGG" id="hor:Hore_04650"/>